<evidence type="ECO:0000313" key="1">
    <source>
        <dbReference type="EMBL" id="GGE30000.1"/>
    </source>
</evidence>
<sequence length="126" mass="14575">MQYPPGYDEFEAKVRQFVVLDVLEKVIRYDRKQLQQAPLKSGSVVARLLDCTYDKVVAALSQTRGEISRSDGKILQLEQERDSRVVTFLFRGYSYSNSFFNAHLRAMCEEAFLRFVTDHPFPATKT</sequence>
<dbReference type="InterPro" id="IPR058600">
    <property type="entry name" value="YhjD-like"/>
</dbReference>
<dbReference type="EMBL" id="BMHQ01000026">
    <property type="protein sequence ID" value="GGE30000.1"/>
    <property type="molecule type" value="Genomic_DNA"/>
</dbReference>
<proteinExistence type="predicted"/>
<gene>
    <name evidence="1" type="ORF">GCM10011571_35240</name>
</gene>
<dbReference type="Proteomes" id="UP000625210">
    <property type="component" value="Unassembled WGS sequence"/>
</dbReference>
<name>A0A8J2VLH2_9BACL</name>
<reference evidence="1" key="2">
    <citation type="submission" date="2020-09" db="EMBL/GenBank/DDBJ databases">
        <authorList>
            <person name="Sun Q."/>
            <person name="Zhou Y."/>
        </authorList>
    </citation>
    <scope>NUCLEOTIDE SEQUENCE</scope>
    <source>
        <strain evidence="1">CGMCC 1.15179</strain>
    </source>
</reference>
<protein>
    <submittedName>
        <fullName evidence="1">Uncharacterized protein</fullName>
    </submittedName>
</protein>
<comment type="caution">
    <text evidence="1">The sequence shown here is derived from an EMBL/GenBank/DDBJ whole genome shotgun (WGS) entry which is preliminary data.</text>
</comment>
<reference evidence="1" key="1">
    <citation type="journal article" date="2014" name="Int. J. Syst. Evol. Microbiol.">
        <title>Complete genome sequence of Corynebacterium casei LMG S-19264T (=DSM 44701T), isolated from a smear-ripened cheese.</title>
        <authorList>
            <consortium name="US DOE Joint Genome Institute (JGI-PGF)"/>
            <person name="Walter F."/>
            <person name="Albersmeier A."/>
            <person name="Kalinowski J."/>
            <person name="Ruckert C."/>
        </authorList>
    </citation>
    <scope>NUCLEOTIDE SEQUENCE</scope>
    <source>
        <strain evidence="1">CGMCC 1.15179</strain>
    </source>
</reference>
<keyword evidence="2" id="KW-1185">Reference proteome</keyword>
<dbReference type="AlphaFoldDB" id="A0A8J2VLH2"/>
<organism evidence="1 2">
    <name type="scientific">Marinithermofilum abyssi</name>
    <dbReference type="NCBI Taxonomy" id="1571185"/>
    <lineage>
        <taxon>Bacteria</taxon>
        <taxon>Bacillati</taxon>
        <taxon>Bacillota</taxon>
        <taxon>Bacilli</taxon>
        <taxon>Bacillales</taxon>
        <taxon>Thermoactinomycetaceae</taxon>
        <taxon>Marinithermofilum</taxon>
    </lineage>
</organism>
<dbReference type="Pfam" id="PF26325">
    <property type="entry name" value="YhjD"/>
    <property type="match status" value="1"/>
</dbReference>
<evidence type="ECO:0000313" key="2">
    <source>
        <dbReference type="Proteomes" id="UP000625210"/>
    </source>
</evidence>
<accession>A0A8J2VLH2</accession>
<dbReference type="RefSeq" id="WP_188649172.1">
    <property type="nucleotide sequence ID" value="NZ_BMHQ01000026.1"/>
</dbReference>